<evidence type="ECO:0000313" key="7">
    <source>
        <dbReference type="Proteomes" id="UP000254807"/>
    </source>
</evidence>
<dbReference type="CDD" id="cd06423">
    <property type="entry name" value="CESA_like"/>
    <property type="match status" value="1"/>
</dbReference>
<dbReference type="EC" id="2.4.1.-" evidence="6"/>
<keyword evidence="4" id="KW-1133">Transmembrane helix</keyword>
<proteinExistence type="inferred from homology"/>
<dbReference type="OrthoDB" id="396512at2"/>
<dbReference type="GO" id="GO:0016757">
    <property type="term" value="F:glycosyltransferase activity"/>
    <property type="evidence" value="ECO:0007669"/>
    <property type="project" value="UniProtKB-KW"/>
</dbReference>
<dbReference type="SUPFAM" id="SSF53448">
    <property type="entry name" value="Nucleotide-diphospho-sugar transferases"/>
    <property type="match status" value="1"/>
</dbReference>
<dbReference type="Proteomes" id="UP000254807">
    <property type="component" value="Unassembled WGS sequence"/>
</dbReference>
<dbReference type="EMBL" id="UFYW01000001">
    <property type="protein sequence ID" value="STD84736.1"/>
    <property type="molecule type" value="Genomic_DNA"/>
</dbReference>
<dbReference type="InterPro" id="IPR029044">
    <property type="entry name" value="Nucleotide-diphossugar_trans"/>
</dbReference>
<organism evidence="6 7">
    <name type="scientific">Enterococcus gallinarum</name>
    <dbReference type="NCBI Taxonomy" id="1353"/>
    <lineage>
        <taxon>Bacteria</taxon>
        <taxon>Bacillati</taxon>
        <taxon>Bacillota</taxon>
        <taxon>Bacilli</taxon>
        <taxon>Lactobacillales</taxon>
        <taxon>Enterococcaceae</taxon>
        <taxon>Enterococcus</taxon>
    </lineage>
</organism>
<feature type="transmembrane region" description="Helical" evidence="4">
    <location>
        <begin position="348"/>
        <end position="373"/>
    </location>
</feature>
<evidence type="ECO:0000256" key="4">
    <source>
        <dbReference type="SAM" id="Phobius"/>
    </source>
</evidence>
<evidence type="ECO:0000256" key="1">
    <source>
        <dbReference type="ARBA" id="ARBA00006739"/>
    </source>
</evidence>
<keyword evidence="7" id="KW-1185">Reference proteome</keyword>
<sequence>MDYLFNLTLTQMGFWITWLLIPLLVEIIPGIYSTCYLFVKNFQKKQLDIPEKLPFISVIVPVYNSADTLYACIRSINDSTYPNENIQILLADNGSTDESFAVFNEAHNHFNQLNMHWIRTEQGKAQALNSAIYDSIGTYIINIDSDGFLEPTALMNMVLKFENDYSISAMSGTVLTQKEAIKKTKSPMIRWLQKSEYIEYAQSFLAGRNVEALNNQLFTMAGAFSGFRKEVLVNTHLYNTDTVGEDTDMTFQIRHRLKEKVSLCENAIFYVEPVQSVDELYIQRQRWQRGEVEVAKEFSEEQVGLGNFFKNFLVRRLIIDHTFIFPKMIWLFASAVLLFFGYTAKILLLSYLLIYLLYFVDSLLKFISISLLLKSFKSDQRFYMKLWGEVITFPLYNFLVSWFRLIGIINGITSPAKWNTTPITKEMSQIKETITQDIMKIRKK</sequence>
<feature type="transmembrane region" description="Helical" evidence="4">
    <location>
        <begin position="323"/>
        <end position="342"/>
    </location>
</feature>
<feature type="domain" description="Glycosyltransferase 2-like" evidence="5">
    <location>
        <begin position="57"/>
        <end position="232"/>
    </location>
</feature>
<dbReference type="PANTHER" id="PTHR43630:SF1">
    <property type="entry name" value="POLY-BETA-1,6-N-ACETYL-D-GLUCOSAMINE SYNTHASE"/>
    <property type="match status" value="1"/>
</dbReference>
<dbReference type="InterPro" id="IPR001173">
    <property type="entry name" value="Glyco_trans_2-like"/>
</dbReference>
<dbReference type="Gene3D" id="3.90.550.10">
    <property type="entry name" value="Spore Coat Polysaccharide Biosynthesis Protein SpsA, Chain A"/>
    <property type="match status" value="1"/>
</dbReference>
<comment type="similarity">
    <text evidence="1">Belongs to the glycosyltransferase 2 family.</text>
</comment>
<gene>
    <name evidence="6" type="primary">pgaC_1</name>
    <name evidence="6" type="ORF">NCTC12360_03283</name>
</gene>
<dbReference type="EC" id="2.4.-.-" evidence="6"/>
<feature type="transmembrane region" description="Helical" evidence="4">
    <location>
        <begin position="393"/>
        <end position="412"/>
    </location>
</feature>
<dbReference type="PANTHER" id="PTHR43630">
    <property type="entry name" value="POLY-BETA-1,6-N-ACETYL-D-GLUCOSAMINE SYNTHASE"/>
    <property type="match status" value="1"/>
</dbReference>
<name>A0A376H367_ENTGA</name>
<evidence type="ECO:0000256" key="3">
    <source>
        <dbReference type="ARBA" id="ARBA00022679"/>
    </source>
</evidence>
<dbReference type="RefSeq" id="WP_060813851.1">
    <property type="nucleotide sequence ID" value="NZ_JBHULA010000035.1"/>
</dbReference>
<feature type="transmembrane region" description="Helical" evidence="4">
    <location>
        <begin position="12"/>
        <end position="39"/>
    </location>
</feature>
<dbReference type="AlphaFoldDB" id="A0A376H367"/>
<protein>
    <submittedName>
        <fullName evidence="6">Glycosyl transferase family protein</fullName>
        <ecNumber evidence="6">2.4.-.-</ecNumber>
        <ecNumber evidence="6">2.4.1.-</ecNumber>
    </submittedName>
</protein>
<keyword evidence="3 6" id="KW-0808">Transferase</keyword>
<dbReference type="Pfam" id="PF00535">
    <property type="entry name" value="Glycos_transf_2"/>
    <property type="match status" value="1"/>
</dbReference>
<accession>A0A376H367</accession>
<evidence type="ECO:0000256" key="2">
    <source>
        <dbReference type="ARBA" id="ARBA00022676"/>
    </source>
</evidence>
<dbReference type="InterPro" id="IPR017542">
    <property type="entry name" value="XrtG-assoc_glycosyltfrase"/>
</dbReference>
<keyword evidence="2 6" id="KW-0328">Glycosyltransferase</keyword>
<dbReference type="NCBIfam" id="TIGR03111">
    <property type="entry name" value="glyc2_xrt_Gpos1"/>
    <property type="match status" value="1"/>
</dbReference>
<evidence type="ECO:0000259" key="5">
    <source>
        <dbReference type="Pfam" id="PF00535"/>
    </source>
</evidence>
<keyword evidence="4" id="KW-0812">Transmembrane</keyword>
<keyword evidence="4" id="KW-0472">Membrane</keyword>
<reference evidence="6 7" key="1">
    <citation type="submission" date="2018-06" db="EMBL/GenBank/DDBJ databases">
        <authorList>
            <consortium name="Pathogen Informatics"/>
            <person name="Doyle S."/>
        </authorList>
    </citation>
    <scope>NUCLEOTIDE SEQUENCE [LARGE SCALE GENOMIC DNA]</scope>
    <source>
        <strain evidence="6 7">NCTC12360</strain>
    </source>
</reference>
<evidence type="ECO:0000313" key="6">
    <source>
        <dbReference type="EMBL" id="STD84736.1"/>
    </source>
</evidence>